<evidence type="ECO:0000256" key="1">
    <source>
        <dbReference type="SAM" id="MobiDB-lite"/>
    </source>
</evidence>
<evidence type="ECO:0000313" key="2">
    <source>
        <dbReference type="EMBL" id="KAF6737022.1"/>
    </source>
</evidence>
<organism evidence="2 3">
    <name type="scientific">Oryzias melastigma</name>
    <name type="common">Marine medaka</name>
    <dbReference type="NCBI Taxonomy" id="30732"/>
    <lineage>
        <taxon>Eukaryota</taxon>
        <taxon>Metazoa</taxon>
        <taxon>Chordata</taxon>
        <taxon>Craniata</taxon>
        <taxon>Vertebrata</taxon>
        <taxon>Euteleostomi</taxon>
        <taxon>Actinopterygii</taxon>
        <taxon>Neopterygii</taxon>
        <taxon>Teleostei</taxon>
        <taxon>Neoteleostei</taxon>
        <taxon>Acanthomorphata</taxon>
        <taxon>Ovalentaria</taxon>
        <taxon>Atherinomorphae</taxon>
        <taxon>Beloniformes</taxon>
        <taxon>Adrianichthyidae</taxon>
        <taxon>Oryziinae</taxon>
        <taxon>Oryzias</taxon>
    </lineage>
</organism>
<sequence>MDLNVTLEPEQGFPGLSPAADGLSCGGSPRLSPFPPPSFDPSEQTPVLVIWDPCFEVICSESRTGLKISQIKADDTGSSRTNPH</sequence>
<proteinExistence type="predicted"/>
<gene>
    <name evidence="2" type="ORF">FQA47_001788</name>
</gene>
<name>A0A834L0F2_ORYME</name>
<dbReference type="EMBL" id="WKFB01000074">
    <property type="protein sequence ID" value="KAF6737022.1"/>
    <property type="molecule type" value="Genomic_DNA"/>
</dbReference>
<comment type="caution">
    <text evidence="2">The sequence shown here is derived from an EMBL/GenBank/DDBJ whole genome shotgun (WGS) entry which is preliminary data.</text>
</comment>
<protein>
    <submittedName>
        <fullName evidence="2">Uncharacterized protein</fullName>
    </submittedName>
</protein>
<feature type="region of interest" description="Disordered" evidence="1">
    <location>
        <begin position="1"/>
        <end position="41"/>
    </location>
</feature>
<accession>A0A834L0F2</accession>
<dbReference type="AlphaFoldDB" id="A0A834L0F2"/>
<reference evidence="2" key="1">
    <citation type="journal article" name="BMC Genomics">
        <title>Long-read sequencing and de novo genome assembly of marine medaka (Oryzias melastigma).</title>
        <authorList>
            <person name="Liang P."/>
            <person name="Saqib H.S.A."/>
            <person name="Ni X."/>
            <person name="Shen Y."/>
        </authorList>
    </citation>
    <scope>NUCLEOTIDE SEQUENCE</scope>
    <source>
        <strain evidence="2">Bigg-433</strain>
    </source>
</reference>
<evidence type="ECO:0000313" key="3">
    <source>
        <dbReference type="Proteomes" id="UP000646548"/>
    </source>
</evidence>
<dbReference type="Proteomes" id="UP000646548">
    <property type="component" value="Unassembled WGS sequence"/>
</dbReference>